<evidence type="ECO:0000313" key="2">
    <source>
        <dbReference type="EMBL" id="SPU57689.1"/>
    </source>
</evidence>
<proteinExistence type="predicted"/>
<dbReference type="EMBL" id="UAQP01000030">
    <property type="protein sequence ID" value="SPU57689.1"/>
    <property type="molecule type" value="Genomic_DNA"/>
</dbReference>
<organism evidence="2 3">
    <name type="scientific">Brevundimonas vesicularis</name>
    <name type="common">Pseudomonas vesicularis</name>
    <dbReference type="NCBI Taxonomy" id="41276"/>
    <lineage>
        <taxon>Bacteria</taxon>
        <taxon>Pseudomonadati</taxon>
        <taxon>Pseudomonadota</taxon>
        <taxon>Alphaproteobacteria</taxon>
        <taxon>Caulobacterales</taxon>
        <taxon>Caulobacteraceae</taxon>
        <taxon>Brevundimonas</taxon>
    </lineage>
</organism>
<dbReference type="RefSeq" id="WP_112863923.1">
    <property type="nucleotide sequence ID" value="NZ_UAQP01000030.1"/>
</dbReference>
<sequence>MSNIKRIIPGLLSLALAACAHQGNHISWQDFNQSGVQEAQAQQGLLVFYRSGEEKMGSAVNLSIDGQYLSSLLAGGHISTPVCPSAHQITAVPTGKDQAYLNKLKQHGSSLNIQAGQTVYIKIHSDGNNAQLQQIDPQTAQTELAQTRTQAHTLARLSPSISCAH</sequence>
<dbReference type="Proteomes" id="UP000251186">
    <property type="component" value="Unassembled WGS sequence"/>
</dbReference>
<evidence type="ECO:0000313" key="3">
    <source>
        <dbReference type="Proteomes" id="UP000251186"/>
    </source>
</evidence>
<reference evidence="2 3" key="1">
    <citation type="submission" date="2018-06" db="EMBL/GenBank/DDBJ databases">
        <authorList>
            <consortium name="Pathogen Informatics"/>
            <person name="Doyle S."/>
        </authorList>
    </citation>
    <scope>NUCLEOTIDE SEQUENCE [LARGE SCALE GENOMIC DNA]</scope>
    <source>
        <strain evidence="2 3">NCTC11166</strain>
    </source>
</reference>
<accession>A0A2X1BN92</accession>
<feature type="signal peptide" evidence="1">
    <location>
        <begin position="1"/>
        <end position="20"/>
    </location>
</feature>
<feature type="chain" id="PRO_5016090051" evidence="1">
    <location>
        <begin position="21"/>
        <end position="165"/>
    </location>
</feature>
<evidence type="ECO:0000256" key="1">
    <source>
        <dbReference type="SAM" id="SignalP"/>
    </source>
</evidence>
<gene>
    <name evidence="2" type="ORF">NCTC11166_03398</name>
</gene>
<name>A0A2X1BN92_BREVE</name>
<keyword evidence="1" id="KW-0732">Signal</keyword>
<dbReference type="PROSITE" id="PS51257">
    <property type="entry name" value="PROKAR_LIPOPROTEIN"/>
    <property type="match status" value="1"/>
</dbReference>
<protein>
    <submittedName>
        <fullName evidence="2">Protein of uncharacterized function (DUF2846)</fullName>
    </submittedName>
</protein>
<dbReference type="AlphaFoldDB" id="A0A2X1BN92"/>